<keyword evidence="1" id="KW-0812">Transmembrane</keyword>
<keyword evidence="1" id="KW-0472">Membrane</keyword>
<organism evidence="2 3">
    <name type="scientific">Natronospira proteinivora</name>
    <dbReference type="NCBI Taxonomy" id="1807133"/>
    <lineage>
        <taxon>Bacteria</taxon>
        <taxon>Pseudomonadati</taxon>
        <taxon>Pseudomonadota</taxon>
        <taxon>Gammaproteobacteria</taxon>
        <taxon>Natronospirales</taxon>
        <taxon>Natronospiraceae</taxon>
        <taxon>Natronospira</taxon>
    </lineage>
</organism>
<feature type="transmembrane region" description="Helical" evidence="1">
    <location>
        <begin position="146"/>
        <end position="163"/>
    </location>
</feature>
<feature type="transmembrane region" description="Helical" evidence="1">
    <location>
        <begin position="104"/>
        <end position="125"/>
    </location>
</feature>
<accession>A0ABT1G8D8</accession>
<comment type="caution">
    <text evidence="2">The sequence shown here is derived from an EMBL/GenBank/DDBJ whole genome shotgun (WGS) entry which is preliminary data.</text>
</comment>
<dbReference type="EMBL" id="JALJYF010000002">
    <property type="protein sequence ID" value="MCP1727565.1"/>
    <property type="molecule type" value="Genomic_DNA"/>
</dbReference>
<proteinExistence type="predicted"/>
<name>A0ABT1G8D8_9GAMM</name>
<evidence type="ECO:0008006" key="4">
    <source>
        <dbReference type="Google" id="ProtNLM"/>
    </source>
</evidence>
<feature type="transmembrane region" description="Helical" evidence="1">
    <location>
        <begin position="231"/>
        <end position="250"/>
    </location>
</feature>
<evidence type="ECO:0000256" key="1">
    <source>
        <dbReference type="SAM" id="Phobius"/>
    </source>
</evidence>
<evidence type="ECO:0000313" key="3">
    <source>
        <dbReference type="Proteomes" id="UP001523550"/>
    </source>
</evidence>
<keyword evidence="1" id="KW-1133">Transmembrane helix</keyword>
<sequence length="277" mass="29679">MDTTLADFTQAFQLTLWSTLKDVAPILAVILVFQFLVLRRRIPNPWRMIKGGLYVIAGLVFFLMGLEQALFPLGRSMAEQLTAPEFIQGSDAPTDVIAHWSDYYAVYLFAFSIGAAAVMVEPAVIAVAMKAHQLSGGAIHANRLRIAIAVGVGVGIAIGSFRIVTGGSLHYFILGAYCIVIIQTLFAPRHMIPLAYDSGGVSTSTVTVPIVAALGLGLASSLPGRSPLIDGFGMIAFAVIFPVISVLAFAQIAHWRGRSHAKGDSHDETETNHRTGE</sequence>
<dbReference type="Proteomes" id="UP001523550">
    <property type="component" value="Unassembled WGS sequence"/>
</dbReference>
<dbReference type="InterPro" id="IPR011435">
    <property type="entry name" value="UmpAB"/>
</dbReference>
<feature type="transmembrane region" description="Helical" evidence="1">
    <location>
        <begin position="199"/>
        <end position="219"/>
    </location>
</feature>
<keyword evidence="3" id="KW-1185">Reference proteome</keyword>
<evidence type="ECO:0000313" key="2">
    <source>
        <dbReference type="EMBL" id="MCP1727565.1"/>
    </source>
</evidence>
<reference evidence="2 3" key="1">
    <citation type="submission" date="2022-03" db="EMBL/GenBank/DDBJ databases">
        <title>Genomic Encyclopedia of Type Strains, Phase III (KMG-III): the genomes of soil and plant-associated and newly described type strains.</title>
        <authorList>
            <person name="Whitman W."/>
        </authorList>
    </citation>
    <scope>NUCLEOTIDE SEQUENCE [LARGE SCALE GENOMIC DNA]</scope>
    <source>
        <strain evidence="2 3">BSker1</strain>
    </source>
</reference>
<protein>
    <recommendedName>
        <fullName evidence="4">DUF1538 domain-containing protein</fullName>
    </recommendedName>
</protein>
<gene>
    <name evidence="2" type="ORF">J2T60_001565</name>
</gene>
<feature type="transmembrane region" description="Helical" evidence="1">
    <location>
        <begin position="169"/>
        <end position="187"/>
    </location>
</feature>
<feature type="transmembrane region" description="Helical" evidence="1">
    <location>
        <begin position="23"/>
        <end position="39"/>
    </location>
</feature>
<feature type="transmembrane region" description="Helical" evidence="1">
    <location>
        <begin position="51"/>
        <end position="71"/>
    </location>
</feature>
<dbReference type="Pfam" id="PF07556">
    <property type="entry name" value="DUF1538"/>
    <property type="match status" value="1"/>
</dbReference>